<evidence type="ECO:0000256" key="1">
    <source>
        <dbReference type="SAM" id="Phobius"/>
    </source>
</evidence>
<gene>
    <name evidence="3" type="ORF">LGH74_20015</name>
</gene>
<dbReference type="RefSeq" id="WP_226178723.1">
    <property type="nucleotide sequence ID" value="NZ_JAJADR010000006.1"/>
</dbReference>
<evidence type="ECO:0000313" key="3">
    <source>
        <dbReference type="EMBL" id="MCB2410289.1"/>
    </source>
</evidence>
<evidence type="ECO:0000259" key="2">
    <source>
        <dbReference type="Pfam" id="PF02698"/>
    </source>
</evidence>
<dbReference type="Pfam" id="PF02698">
    <property type="entry name" value="DUF218"/>
    <property type="match status" value="1"/>
</dbReference>
<accession>A0ABS8AWV4</accession>
<dbReference type="EMBL" id="JAJADR010000006">
    <property type="protein sequence ID" value="MCB2410289.1"/>
    <property type="molecule type" value="Genomic_DNA"/>
</dbReference>
<feature type="transmembrane region" description="Helical" evidence="1">
    <location>
        <begin position="51"/>
        <end position="75"/>
    </location>
</feature>
<comment type="caution">
    <text evidence="3">The sequence shown here is derived from an EMBL/GenBank/DDBJ whole genome shotgun (WGS) entry which is preliminary data.</text>
</comment>
<keyword evidence="1" id="KW-1133">Transmembrane helix</keyword>
<name>A0ABS8AWV4_9BACT</name>
<keyword evidence="4" id="KW-1185">Reference proteome</keyword>
<dbReference type="InterPro" id="IPR014729">
    <property type="entry name" value="Rossmann-like_a/b/a_fold"/>
</dbReference>
<dbReference type="InterPro" id="IPR051599">
    <property type="entry name" value="Cell_Envelope_Assoc"/>
</dbReference>
<reference evidence="3" key="1">
    <citation type="submission" date="2021-10" db="EMBL/GenBank/DDBJ databases">
        <authorList>
            <person name="Dean J.D."/>
            <person name="Kim M.K."/>
            <person name="Newey C.N."/>
            <person name="Stoker T.S."/>
            <person name="Thompson D.W."/>
            <person name="Grose J.H."/>
        </authorList>
    </citation>
    <scope>NUCLEOTIDE SEQUENCE</scope>
    <source>
        <strain evidence="3">BT178</strain>
    </source>
</reference>
<organism evidence="3 4">
    <name type="scientific">Hymenobacter lucidus</name>
    <dbReference type="NCBI Taxonomy" id="2880930"/>
    <lineage>
        <taxon>Bacteria</taxon>
        <taxon>Pseudomonadati</taxon>
        <taxon>Bacteroidota</taxon>
        <taxon>Cytophagia</taxon>
        <taxon>Cytophagales</taxon>
        <taxon>Hymenobacteraceae</taxon>
        <taxon>Hymenobacter</taxon>
    </lineage>
</organism>
<sequence>MAARHFHRSFAAVFFIVSKIFGLAFEPAVWLLLLLVATLLSFRHPKRQRGLLVATLVFMLIGTNAGLINEAYLAWELPAVPMRTIAPHDAGVLLTGISRSQKSPHDRVYLSEGADRFTNTLWLYRAGRIRYIIISGGSGSLRKAAHTEARDLATLLQLAGVPKQAILLEETSRNTRENALNTKALLAQHPDIKSLVLITSAFHQRRAIGCFRQVGLTPTPFPADFRSDNRHLFSPFYWLPNAASFGRWSHLLHEITGYLTYKLLGYC</sequence>
<dbReference type="PANTHER" id="PTHR30336:SF4">
    <property type="entry name" value="ENVELOPE BIOGENESIS FACTOR ELYC"/>
    <property type="match status" value="1"/>
</dbReference>
<feature type="transmembrane region" description="Helical" evidence="1">
    <location>
        <begin position="12"/>
        <end position="39"/>
    </location>
</feature>
<keyword evidence="1" id="KW-0812">Transmembrane</keyword>
<dbReference type="PANTHER" id="PTHR30336">
    <property type="entry name" value="INNER MEMBRANE PROTEIN, PROBABLE PERMEASE"/>
    <property type="match status" value="1"/>
</dbReference>
<dbReference type="Proteomes" id="UP001165296">
    <property type="component" value="Unassembled WGS sequence"/>
</dbReference>
<dbReference type="CDD" id="cd06259">
    <property type="entry name" value="YdcF-like"/>
    <property type="match status" value="1"/>
</dbReference>
<protein>
    <submittedName>
        <fullName evidence="3">YdcF family protein</fullName>
    </submittedName>
</protein>
<dbReference type="Gene3D" id="3.40.50.620">
    <property type="entry name" value="HUPs"/>
    <property type="match status" value="1"/>
</dbReference>
<feature type="domain" description="DUF218" evidence="2">
    <location>
        <begin position="112"/>
        <end position="257"/>
    </location>
</feature>
<evidence type="ECO:0000313" key="4">
    <source>
        <dbReference type="Proteomes" id="UP001165296"/>
    </source>
</evidence>
<dbReference type="InterPro" id="IPR003848">
    <property type="entry name" value="DUF218"/>
</dbReference>
<keyword evidence="1" id="KW-0472">Membrane</keyword>
<proteinExistence type="predicted"/>